<evidence type="ECO:0000313" key="2">
    <source>
        <dbReference type="EMBL" id="EOB06489.1"/>
    </source>
</evidence>
<feature type="region of interest" description="Disordered" evidence="1">
    <location>
        <begin position="25"/>
        <end position="56"/>
    </location>
</feature>
<reference evidence="3" key="1">
    <citation type="journal article" date="2013" name="Nat. Genet.">
        <title>The duck genome and transcriptome provide insight into an avian influenza virus reservoir species.</title>
        <authorList>
            <person name="Huang Y."/>
            <person name="Li Y."/>
            <person name="Burt D.W."/>
            <person name="Chen H."/>
            <person name="Zhang Y."/>
            <person name="Qian W."/>
            <person name="Kim H."/>
            <person name="Gan S."/>
            <person name="Zhao Y."/>
            <person name="Li J."/>
            <person name="Yi K."/>
            <person name="Feng H."/>
            <person name="Zhu P."/>
            <person name="Li B."/>
            <person name="Liu Q."/>
            <person name="Fairley S."/>
            <person name="Magor K.E."/>
            <person name="Du Z."/>
            <person name="Hu X."/>
            <person name="Goodman L."/>
            <person name="Tafer H."/>
            <person name="Vignal A."/>
            <person name="Lee T."/>
            <person name="Kim K.W."/>
            <person name="Sheng Z."/>
            <person name="An Y."/>
            <person name="Searle S."/>
            <person name="Herrero J."/>
            <person name="Groenen M.A."/>
            <person name="Crooijmans R.P."/>
            <person name="Faraut T."/>
            <person name="Cai Q."/>
            <person name="Webster R.G."/>
            <person name="Aldridge J.R."/>
            <person name="Warren W.C."/>
            <person name="Bartschat S."/>
            <person name="Kehr S."/>
            <person name="Marz M."/>
            <person name="Stadler P.F."/>
            <person name="Smith J."/>
            <person name="Kraus R.H."/>
            <person name="Zhao Y."/>
            <person name="Ren L."/>
            <person name="Fei J."/>
            <person name="Morisson M."/>
            <person name="Kaiser P."/>
            <person name="Griffin D.K."/>
            <person name="Rao M."/>
            <person name="Pitel F."/>
            <person name="Wang J."/>
            <person name="Li N."/>
        </authorList>
    </citation>
    <scope>NUCLEOTIDE SEQUENCE [LARGE SCALE GENOMIC DNA]</scope>
</reference>
<organism evidence="2 3">
    <name type="scientific">Anas platyrhynchos</name>
    <name type="common">Mallard</name>
    <name type="synonym">Anas boschas</name>
    <dbReference type="NCBI Taxonomy" id="8839"/>
    <lineage>
        <taxon>Eukaryota</taxon>
        <taxon>Metazoa</taxon>
        <taxon>Chordata</taxon>
        <taxon>Craniata</taxon>
        <taxon>Vertebrata</taxon>
        <taxon>Euteleostomi</taxon>
        <taxon>Archelosauria</taxon>
        <taxon>Archosauria</taxon>
        <taxon>Dinosauria</taxon>
        <taxon>Saurischia</taxon>
        <taxon>Theropoda</taxon>
        <taxon>Coelurosauria</taxon>
        <taxon>Aves</taxon>
        <taxon>Neognathae</taxon>
        <taxon>Galloanserae</taxon>
        <taxon>Anseriformes</taxon>
        <taxon>Anatidae</taxon>
        <taxon>Anatinae</taxon>
        <taxon>Anas</taxon>
    </lineage>
</organism>
<feature type="compositionally biased region" description="Polar residues" evidence="1">
    <location>
        <begin position="41"/>
        <end position="51"/>
    </location>
</feature>
<evidence type="ECO:0000256" key="1">
    <source>
        <dbReference type="SAM" id="MobiDB-lite"/>
    </source>
</evidence>
<sequence length="172" mass="19170">MNRPYVGEQPPEHWDKAVDHCQAYSESHGSQGKGWRETAQKHSQGPCTGSRRSPLGNKGFKYPVEEWGSAQAHLQNLSYRKCRNHNCKSYPEELSLVNKNEQCKLGCNNQLTLKTVGNTEQNCAFGGHQQLCGGGMLPSLCKVTIFFQSSAYLFYQIIQTAVCPSSLLLCIV</sequence>
<dbReference type="AlphaFoldDB" id="R0LLC3"/>
<accession>R0LLC3</accession>
<dbReference type="Proteomes" id="UP000296049">
    <property type="component" value="Unassembled WGS sequence"/>
</dbReference>
<gene>
    <name evidence="2" type="ORF">Anapl_12837</name>
</gene>
<dbReference type="EMBL" id="KB742611">
    <property type="protein sequence ID" value="EOB06489.1"/>
    <property type="molecule type" value="Genomic_DNA"/>
</dbReference>
<evidence type="ECO:0000313" key="3">
    <source>
        <dbReference type="Proteomes" id="UP000296049"/>
    </source>
</evidence>
<proteinExistence type="predicted"/>
<protein>
    <submittedName>
        <fullName evidence="2">Uncharacterized protein</fullName>
    </submittedName>
</protein>
<name>R0LLC3_ANAPL</name>
<keyword evidence="3" id="KW-1185">Reference proteome</keyword>